<accession>A0A849CKN1</accession>
<organism evidence="2 3">
    <name type="scientific">Pasteurella multocida</name>
    <dbReference type="NCBI Taxonomy" id="747"/>
    <lineage>
        <taxon>Bacteria</taxon>
        <taxon>Pseudomonadati</taxon>
        <taxon>Pseudomonadota</taxon>
        <taxon>Gammaproteobacteria</taxon>
        <taxon>Pasteurellales</taxon>
        <taxon>Pasteurellaceae</taxon>
        <taxon>Pasteurella</taxon>
    </lineage>
</organism>
<gene>
    <name evidence="2" type="primary">grxB</name>
    <name evidence="2" type="ORF">C2800_05690</name>
</gene>
<dbReference type="SFLD" id="SFLDS00019">
    <property type="entry name" value="Glutathione_Transferase_(cytos"/>
    <property type="match status" value="1"/>
</dbReference>
<dbReference type="Proteomes" id="UP000540079">
    <property type="component" value="Unassembled WGS sequence"/>
</dbReference>
<dbReference type="AlphaFoldDB" id="A0A849CKN1"/>
<dbReference type="NCBIfam" id="NF007702">
    <property type="entry name" value="PRK10387.1"/>
    <property type="match status" value="1"/>
</dbReference>
<comment type="caution">
    <text evidence="2">The sequence shown here is derived from an EMBL/GenBank/DDBJ whole genome shotgun (WGS) entry which is preliminary data.</text>
</comment>
<dbReference type="Pfam" id="PF13417">
    <property type="entry name" value="GST_N_3"/>
    <property type="match status" value="1"/>
</dbReference>
<dbReference type="PROSITE" id="PS00195">
    <property type="entry name" value="GLUTAREDOXIN_1"/>
    <property type="match status" value="1"/>
</dbReference>
<dbReference type="SFLD" id="SFLDG01183">
    <property type="entry name" value="Grx2-like"/>
    <property type="match status" value="1"/>
</dbReference>
<dbReference type="InterPro" id="IPR004045">
    <property type="entry name" value="Glutathione_S-Trfase_N"/>
</dbReference>
<dbReference type="CDD" id="cd03037">
    <property type="entry name" value="GST_N_GRX2"/>
    <property type="match status" value="1"/>
</dbReference>
<reference evidence="2 3" key="1">
    <citation type="journal article" date="2018" name="Front. Microbiol.">
        <title>Genetic and Phylogenetic Characteristics of Pasteurella multocida Isolates From Different Host Species.</title>
        <authorList>
            <person name="Peng Z."/>
            <person name="Liang W."/>
            <person name="Wang F."/>
            <person name="Xu Z."/>
            <person name="Xie Z."/>
            <person name="Lian Z."/>
            <person name="Hua L."/>
            <person name="Zhou R."/>
            <person name="Chen H."/>
            <person name="Wu B."/>
        </authorList>
    </citation>
    <scope>NUCLEOTIDE SEQUENCE [LARGE SCALE GENOMIC DNA]</scope>
    <source>
        <strain evidence="2 3">HNA06</strain>
    </source>
</reference>
<name>A0A849CKN1_PASMD</name>
<protein>
    <submittedName>
        <fullName evidence="2">Glutaredoxin, GrxB family</fullName>
    </submittedName>
</protein>
<dbReference type="RefSeq" id="WP_014668072.1">
    <property type="nucleotide sequence ID" value="NZ_CP030096.1"/>
</dbReference>
<dbReference type="PROSITE" id="PS50404">
    <property type="entry name" value="GST_NTER"/>
    <property type="match status" value="1"/>
</dbReference>
<dbReference type="InterPro" id="IPR007494">
    <property type="entry name" value="Glutaredoxin2_C"/>
</dbReference>
<dbReference type="SFLD" id="SFLDG01204">
    <property type="entry name" value="Grx2-like.1"/>
    <property type="match status" value="1"/>
</dbReference>
<dbReference type="Gene3D" id="3.40.30.10">
    <property type="entry name" value="Glutaredoxin"/>
    <property type="match status" value="1"/>
</dbReference>
<dbReference type="CDD" id="cd03199">
    <property type="entry name" value="GST_C_GRX2"/>
    <property type="match status" value="1"/>
</dbReference>
<dbReference type="NCBIfam" id="TIGR02182">
    <property type="entry name" value="GRXB"/>
    <property type="match status" value="1"/>
</dbReference>
<evidence type="ECO:0000259" key="1">
    <source>
        <dbReference type="PROSITE" id="PS50404"/>
    </source>
</evidence>
<dbReference type="SUPFAM" id="SSF52833">
    <property type="entry name" value="Thioredoxin-like"/>
    <property type="match status" value="1"/>
</dbReference>
<evidence type="ECO:0000313" key="3">
    <source>
        <dbReference type="Proteomes" id="UP000540079"/>
    </source>
</evidence>
<dbReference type="EMBL" id="PPVL01000004">
    <property type="protein sequence ID" value="NNI78914.1"/>
    <property type="molecule type" value="Genomic_DNA"/>
</dbReference>
<evidence type="ECO:0000313" key="2">
    <source>
        <dbReference type="EMBL" id="NNI78914.1"/>
    </source>
</evidence>
<dbReference type="Gene3D" id="1.20.1050.10">
    <property type="match status" value="1"/>
</dbReference>
<dbReference type="InterPro" id="IPR011767">
    <property type="entry name" value="GLR_AS"/>
</dbReference>
<sequence length="215" mass="24736">MELYVYDHCPYCVRAMMIFGLKNIPFKKHVLLNDDEETPIRLVGKKVVPILVKEDGTAMPESLDIVKYIDAHYGEAILQTAVRPEIEALLAEITSYSNYLLMPRFVKLDLAEFATQSAIDYFTKKKTDYVGDFTQHFNNTPTYLARLTQDLEKLSTLVMGETSLNQHLSFEDILVFPLLRNLTCVKGLRFPARLEKYIKRLSELSKVELYTSQAI</sequence>
<dbReference type="InterPro" id="IPR011901">
    <property type="entry name" value="Grx2"/>
</dbReference>
<dbReference type="Pfam" id="PF04399">
    <property type="entry name" value="Glutaredoxin2_C"/>
    <property type="match status" value="1"/>
</dbReference>
<dbReference type="SUPFAM" id="SSF47616">
    <property type="entry name" value="GST C-terminal domain-like"/>
    <property type="match status" value="1"/>
</dbReference>
<dbReference type="InterPro" id="IPR036249">
    <property type="entry name" value="Thioredoxin-like_sf"/>
</dbReference>
<feature type="domain" description="GST N-terminal" evidence="1">
    <location>
        <begin position="1"/>
        <end position="77"/>
    </location>
</feature>
<dbReference type="InterPro" id="IPR040079">
    <property type="entry name" value="Glutathione_S-Trfase"/>
</dbReference>
<dbReference type="InterPro" id="IPR036282">
    <property type="entry name" value="Glutathione-S-Trfase_C_sf"/>
</dbReference>
<proteinExistence type="predicted"/>
<dbReference type="GO" id="GO:0005829">
    <property type="term" value="C:cytosol"/>
    <property type="evidence" value="ECO:0007669"/>
    <property type="project" value="InterPro"/>
</dbReference>